<comment type="pathway">
    <text evidence="2 8">Amino-acid biosynthesis; L-tryptophan biosynthesis; L-tryptophan from chorismate: step 4/5.</text>
</comment>
<dbReference type="EC" id="4.1.1.48" evidence="8"/>
<dbReference type="InterPro" id="IPR013785">
    <property type="entry name" value="Aldolase_TIM"/>
</dbReference>
<name>A0ABW0U499_9BACI</name>
<evidence type="ECO:0000313" key="10">
    <source>
        <dbReference type="EMBL" id="MFC5628312.1"/>
    </source>
</evidence>
<dbReference type="SUPFAM" id="SSF51366">
    <property type="entry name" value="Ribulose-phoshate binding barrel"/>
    <property type="match status" value="1"/>
</dbReference>
<dbReference type="EMBL" id="JBHSPF010000018">
    <property type="protein sequence ID" value="MFC5628312.1"/>
    <property type="molecule type" value="Genomic_DNA"/>
</dbReference>
<dbReference type="InterPro" id="IPR001468">
    <property type="entry name" value="Indole-3-GlycerolPSynthase_CS"/>
</dbReference>
<keyword evidence="11" id="KW-1185">Reference proteome</keyword>
<comment type="catalytic activity">
    <reaction evidence="1 8">
        <text>1-(2-carboxyphenylamino)-1-deoxy-D-ribulose 5-phosphate + H(+) = (1S,2R)-1-C-(indol-3-yl)glycerol 3-phosphate + CO2 + H2O</text>
        <dbReference type="Rhea" id="RHEA:23476"/>
        <dbReference type="ChEBI" id="CHEBI:15377"/>
        <dbReference type="ChEBI" id="CHEBI:15378"/>
        <dbReference type="ChEBI" id="CHEBI:16526"/>
        <dbReference type="ChEBI" id="CHEBI:58613"/>
        <dbReference type="ChEBI" id="CHEBI:58866"/>
        <dbReference type="EC" id="4.1.1.48"/>
    </reaction>
</comment>
<dbReference type="PANTHER" id="PTHR22854">
    <property type="entry name" value="TRYPTOPHAN BIOSYNTHESIS PROTEIN"/>
    <property type="match status" value="1"/>
</dbReference>
<evidence type="ECO:0000259" key="9">
    <source>
        <dbReference type="Pfam" id="PF00218"/>
    </source>
</evidence>
<dbReference type="NCBIfam" id="NF001377">
    <property type="entry name" value="PRK00278.2-4"/>
    <property type="match status" value="1"/>
</dbReference>
<evidence type="ECO:0000256" key="3">
    <source>
        <dbReference type="ARBA" id="ARBA00022605"/>
    </source>
</evidence>
<dbReference type="InterPro" id="IPR013798">
    <property type="entry name" value="Indole-3-glycerol_P_synth_dom"/>
</dbReference>
<gene>
    <name evidence="8 10" type="primary">trpC</name>
    <name evidence="10" type="ORF">ACFPTR_05300</name>
</gene>
<dbReference type="InterPro" id="IPR045186">
    <property type="entry name" value="Indole-3-glycerol_P_synth"/>
</dbReference>
<keyword evidence="6 8" id="KW-0057">Aromatic amino acid biosynthesis</keyword>
<accession>A0ABW0U499</accession>
<protein>
    <recommendedName>
        <fullName evidence="8">Indole-3-glycerol phosphate synthase</fullName>
        <shortName evidence="8">IGPS</shortName>
        <ecNumber evidence="8">4.1.1.48</ecNumber>
    </recommendedName>
</protein>
<evidence type="ECO:0000256" key="8">
    <source>
        <dbReference type="HAMAP-Rule" id="MF_00134"/>
    </source>
</evidence>
<sequence length="258" mass="29294">MLEKILETKREEIKRITLPEPVEVQKYSLKEALTANENEVQVIAEVKKASPSKGVIRKTFDPEEIALQYEKGGAAALSVLTDEEYFQGNRTYIPIIKQKVALPVLRKEFIIDSIQLYESVRIGADAVLLIAAALETSKLHELYEEAYELGLEAIVEFHSEEELEEVLAQFKPLILGINNRNLHTFETTLATTKKLSSYVPKESVFVSESGIYTYEDIQYVKEWKANAVLVGESLMRQDNVEKALRTLRGENVNETTVR</sequence>
<dbReference type="NCBIfam" id="NF001375">
    <property type="entry name" value="PRK00278.2-2"/>
    <property type="match status" value="1"/>
</dbReference>
<reference evidence="11" key="1">
    <citation type="journal article" date="2019" name="Int. J. Syst. Evol. Microbiol.">
        <title>The Global Catalogue of Microorganisms (GCM) 10K type strain sequencing project: providing services to taxonomists for standard genome sequencing and annotation.</title>
        <authorList>
            <consortium name="The Broad Institute Genomics Platform"/>
            <consortium name="The Broad Institute Genome Sequencing Center for Infectious Disease"/>
            <person name="Wu L."/>
            <person name="Ma J."/>
        </authorList>
    </citation>
    <scope>NUCLEOTIDE SEQUENCE [LARGE SCALE GENOMIC DNA]</scope>
    <source>
        <strain evidence="11">CGMCC 1.15790</strain>
    </source>
</reference>
<keyword evidence="4 8" id="KW-0210">Decarboxylase</keyword>
<comment type="similarity">
    <text evidence="8">Belongs to the TrpC family.</text>
</comment>
<dbReference type="GO" id="GO:0004425">
    <property type="term" value="F:indole-3-glycerol-phosphate synthase activity"/>
    <property type="evidence" value="ECO:0007669"/>
    <property type="project" value="UniProtKB-EC"/>
</dbReference>
<proteinExistence type="inferred from homology"/>
<dbReference type="HAMAP" id="MF_00134_B">
    <property type="entry name" value="IGPS_B"/>
    <property type="match status" value="1"/>
</dbReference>
<dbReference type="InterPro" id="IPR011060">
    <property type="entry name" value="RibuloseP-bd_barrel"/>
</dbReference>
<dbReference type="Gene3D" id="3.20.20.70">
    <property type="entry name" value="Aldolase class I"/>
    <property type="match status" value="1"/>
</dbReference>
<comment type="caution">
    <text evidence="10">The sequence shown here is derived from an EMBL/GenBank/DDBJ whole genome shotgun (WGS) entry which is preliminary data.</text>
</comment>
<evidence type="ECO:0000256" key="7">
    <source>
        <dbReference type="ARBA" id="ARBA00023239"/>
    </source>
</evidence>
<evidence type="ECO:0000256" key="6">
    <source>
        <dbReference type="ARBA" id="ARBA00023141"/>
    </source>
</evidence>
<dbReference type="Pfam" id="PF00218">
    <property type="entry name" value="IGPS"/>
    <property type="match status" value="1"/>
</dbReference>
<keyword evidence="3 8" id="KW-0028">Amino-acid biosynthesis</keyword>
<dbReference type="PANTHER" id="PTHR22854:SF2">
    <property type="entry name" value="INDOLE-3-GLYCEROL-PHOSPHATE SYNTHASE"/>
    <property type="match status" value="1"/>
</dbReference>
<evidence type="ECO:0000313" key="11">
    <source>
        <dbReference type="Proteomes" id="UP001596143"/>
    </source>
</evidence>
<evidence type="ECO:0000256" key="4">
    <source>
        <dbReference type="ARBA" id="ARBA00022793"/>
    </source>
</evidence>
<feature type="domain" description="Indole-3-glycerol phosphate synthase" evidence="9">
    <location>
        <begin position="2"/>
        <end position="247"/>
    </location>
</feature>
<dbReference type="Proteomes" id="UP001596143">
    <property type="component" value="Unassembled WGS sequence"/>
</dbReference>
<dbReference type="PROSITE" id="PS00614">
    <property type="entry name" value="IGPS"/>
    <property type="match status" value="1"/>
</dbReference>
<keyword evidence="7 8" id="KW-0456">Lyase</keyword>
<evidence type="ECO:0000256" key="1">
    <source>
        <dbReference type="ARBA" id="ARBA00001633"/>
    </source>
</evidence>
<organism evidence="10 11">
    <name type="scientific">Aliibacillus thermotolerans</name>
    <dbReference type="NCBI Taxonomy" id="1834418"/>
    <lineage>
        <taxon>Bacteria</taxon>
        <taxon>Bacillati</taxon>
        <taxon>Bacillota</taxon>
        <taxon>Bacilli</taxon>
        <taxon>Bacillales</taxon>
        <taxon>Bacillaceae</taxon>
        <taxon>Aliibacillus</taxon>
    </lineage>
</organism>
<dbReference type="RefSeq" id="WP_270897574.1">
    <property type="nucleotide sequence ID" value="NZ_JBHSPF010000018.1"/>
</dbReference>
<keyword evidence="5 8" id="KW-0822">Tryptophan biosynthesis</keyword>
<evidence type="ECO:0000256" key="5">
    <source>
        <dbReference type="ARBA" id="ARBA00022822"/>
    </source>
</evidence>
<evidence type="ECO:0000256" key="2">
    <source>
        <dbReference type="ARBA" id="ARBA00004696"/>
    </source>
</evidence>
<dbReference type="CDD" id="cd00331">
    <property type="entry name" value="IGPS"/>
    <property type="match status" value="1"/>
</dbReference>